<dbReference type="CDD" id="cd07983">
    <property type="entry name" value="LPLAT_DUF374-like"/>
    <property type="match status" value="1"/>
</dbReference>
<proteinExistence type="predicted"/>
<evidence type="ECO:0000259" key="1">
    <source>
        <dbReference type="Pfam" id="PF04028"/>
    </source>
</evidence>
<feature type="domain" description="DUF374" evidence="1">
    <location>
        <begin position="65"/>
        <end position="133"/>
    </location>
</feature>
<dbReference type="EMBL" id="BMJB01000003">
    <property type="protein sequence ID" value="GGA78394.1"/>
    <property type="molecule type" value="Genomic_DNA"/>
</dbReference>
<dbReference type="AlphaFoldDB" id="A0A916S0U2"/>
<dbReference type="RefSeq" id="WP_188760539.1">
    <property type="nucleotide sequence ID" value="NZ_BMJB01000003.1"/>
</dbReference>
<evidence type="ECO:0000313" key="3">
    <source>
        <dbReference type="Proteomes" id="UP000648801"/>
    </source>
</evidence>
<sequence length="208" mass="23204">MPQTFTPKQRLALAIVPRVASFVIRCLGMTLRYRDVCHPGPFPGYDTPPPGVFAFWHSCLLTCAWRFRNRKVAVLISQSYDGELIARTVERLGFIAIRGSSSRDGSVGLRNLQRAYLEGHFCAITADGPRGPAEIAKPGVTQLGKLVNSNIITFHAHPDRAWQLRSWDQFLIPKPFSRVTIGWILDVPAEQPAVQSALNQAVKLSRQK</sequence>
<protein>
    <recommendedName>
        <fullName evidence="1">DUF374 domain-containing protein</fullName>
    </recommendedName>
</protein>
<organism evidence="2 3">
    <name type="scientific">Edaphobacter acidisoli</name>
    <dbReference type="NCBI Taxonomy" id="2040573"/>
    <lineage>
        <taxon>Bacteria</taxon>
        <taxon>Pseudomonadati</taxon>
        <taxon>Acidobacteriota</taxon>
        <taxon>Terriglobia</taxon>
        <taxon>Terriglobales</taxon>
        <taxon>Acidobacteriaceae</taxon>
        <taxon>Edaphobacter</taxon>
    </lineage>
</organism>
<dbReference type="Pfam" id="PF04028">
    <property type="entry name" value="DUF374"/>
    <property type="match status" value="1"/>
</dbReference>
<accession>A0A916S0U2</accession>
<keyword evidence="3" id="KW-1185">Reference proteome</keyword>
<reference evidence="2" key="2">
    <citation type="submission" date="2020-09" db="EMBL/GenBank/DDBJ databases">
        <authorList>
            <person name="Sun Q."/>
            <person name="Zhou Y."/>
        </authorList>
    </citation>
    <scope>NUCLEOTIDE SEQUENCE</scope>
    <source>
        <strain evidence="2">CGMCC 1.15447</strain>
    </source>
</reference>
<gene>
    <name evidence="2" type="ORF">GCM10011507_32010</name>
</gene>
<reference evidence="2" key="1">
    <citation type="journal article" date="2014" name="Int. J. Syst. Evol. Microbiol.">
        <title>Complete genome sequence of Corynebacterium casei LMG S-19264T (=DSM 44701T), isolated from a smear-ripened cheese.</title>
        <authorList>
            <consortium name="US DOE Joint Genome Institute (JGI-PGF)"/>
            <person name="Walter F."/>
            <person name="Albersmeier A."/>
            <person name="Kalinowski J."/>
            <person name="Ruckert C."/>
        </authorList>
    </citation>
    <scope>NUCLEOTIDE SEQUENCE</scope>
    <source>
        <strain evidence="2">CGMCC 1.15447</strain>
    </source>
</reference>
<evidence type="ECO:0000313" key="2">
    <source>
        <dbReference type="EMBL" id="GGA78394.1"/>
    </source>
</evidence>
<dbReference type="InterPro" id="IPR007172">
    <property type="entry name" value="DUF374"/>
</dbReference>
<dbReference type="Proteomes" id="UP000648801">
    <property type="component" value="Unassembled WGS sequence"/>
</dbReference>
<comment type="caution">
    <text evidence="2">The sequence shown here is derived from an EMBL/GenBank/DDBJ whole genome shotgun (WGS) entry which is preliminary data.</text>
</comment>
<name>A0A916S0U2_9BACT</name>